<dbReference type="Proteomes" id="UP000619293">
    <property type="component" value="Unassembled WGS sequence"/>
</dbReference>
<name>A0A8J3JQN4_9ACTN</name>
<gene>
    <name evidence="1" type="ORF">Cch02nite_27710</name>
</gene>
<sequence length="73" mass="7534">MASAGLTRLQARGYALTTPPAIPGRSIRRLGGMGPLLVPAGHAQFSASLPRTEAVRLQTDTAPPGTLPIPMAM</sequence>
<proteinExistence type="predicted"/>
<evidence type="ECO:0000313" key="1">
    <source>
        <dbReference type="EMBL" id="GIF89327.1"/>
    </source>
</evidence>
<reference evidence="1 2" key="1">
    <citation type="submission" date="2021-01" db="EMBL/GenBank/DDBJ databases">
        <title>Whole genome shotgun sequence of Catellatospora chokoriensis NBRC 107358.</title>
        <authorList>
            <person name="Komaki H."/>
            <person name="Tamura T."/>
        </authorList>
    </citation>
    <scope>NUCLEOTIDE SEQUENCE [LARGE SCALE GENOMIC DNA]</scope>
    <source>
        <strain evidence="1 2">NBRC 107358</strain>
    </source>
</reference>
<protein>
    <submittedName>
        <fullName evidence="1">Uncharacterized protein</fullName>
    </submittedName>
</protein>
<dbReference type="AlphaFoldDB" id="A0A8J3JQN4"/>
<accession>A0A8J3JQN4</accession>
<dbReference type="EMBL" id="BONG01000015">
    <property type="protein sequence ID" value="GIF89327.1"/>
    <property type="molecule type" value="Genomic_DNA"/>
</dbReference>
<organism evidence="1 2">
    <name type="scientific">Catellatospora chokoriensis</name>
    <dbReference type="NCBI Taxonomy" id="310353"/>
    <lineage>
        <taxon>Bacteria</taxon>
        <taxon>Bacillati</taxon>
        <taxon>Actinomycetota</taxon>
        <taxon>Actinomycetes</taxon>
        <taxon>Micromonosporales</taxon>
        <taxon>Micromonosporaceae</taxon>
        <taxon>Catellatospora</taxon>
    </lineage>
</organism>
<evidence type="ECO:0000313" key="2">
    <source>
        <dbReference type="Proteomes" id="UP000619293"/>
    </source>
</evidence>
<keyword evidence="2" id="KW-1185">Reference proteome</keyword>
<comment type="caution">
    <text evidence="1">The sequence shown here is derived from an EMBL/GenBank/DDBJ whole genome shotgun (WGS) entry which is preliminary data.</text>
</comment>